<evidence type="ECO:0008006" key="4">
    <source>
        <dbReference type="Google" id="ProtNLM"/>
    </source>
</evidence>
<gene>
    <name evidence="2" type="ordered locus">HCD_05585</name>
</gene>
<dbReference type="PRINTS" id="PR01776">
    <property type="entry name" value="HPOMPFAMILY"/>
</dbReference>
<accession>I0ET50</accession>
<dbReference type="EMBL" id="CP003481">
    <property type="protein sequence ID" value="AFI06119.1"/>
    <property type="molecule type" value="Genomic_DNA"/>
</dbReference>
<feature type="region of interest" description="Disordered" evidence="1">
    <location>
        <begin position="62"/>
        <end position="136"/>
    </location>
</feature>
<evidence type="ECO:0000313" key="3">
    <source>
        <dbReference type="Proteomes" id="UP000005013"/>
    </source>
</evidence>
<proteinExistence type="predicted"/>
<dbReference type="HOGENOM" id="CLU_017994_1_0_7"/>
<dbReference type="AlphaFoldDB" id="I0ET50"/>
<protein>
    <recommendedName>
        <fullName evidence="4">Outer membrane protein</fullName>
    </recommendedName>
</protein>
<dbReference type="OrthoDB" id="5314256at2"/>
<reference evidence="2 3" key="1">
    <citation type="journal article" date="2013" name="PLoS ONE">
        <title>Sequence Divergence and Conservation in Genomes ofHelicobacter cetorum Strains from a Dolphin and a Whale.</title>
        <authorList>
            <person name="Kersulyte D."/>
            <person name="Rossi M."/>
            <person name="Berg D.E."/>
        </authorList>
    </citation>
    <scope>NUCLEOTIDE SEQUENCE [LARGE SCALE GENOMIC DNA]</scope>
    <source>
        <strain evidence="2 3">MIT 99-5656</strain>
    </source>
</reference>
<keyword evidence="3" id="KW-1185">Reference proteome</keyword>
<dbReference type="STRING" id="1163745.HCD_05585"/>
<dbReference type="PATRIC" id="fig|1163745.3.peg.1183"/>
<name>I0ET50_HELCM</name>
<evidence type="ECO:0000256" key="1">
    <source>
        <dbReference type="SAM" id="MobiDB-lite"/>
    </source>
</evidence>
<dbReference type="RefSeq" id="WP_014659607.1">
    <property type="nucleotide sequence ID" value="NC_017735.1"/>
</dbReference>
<feature type="compositionally biased region" description="Low complexity" evidence="1">
    <location>
        <begin position="62"/>
        <end position="74"/>
    </location>
</feature>
<dbReference type="KEGG" id="hcm:HCD_05585"/>
<organism evidence="2 3">
    <name type="scientific">Helicobacter cetorum (strain ATCC BAA-540 / CCUG 52418 / MIT 99-5656)</name>
    <dbReference type="NCBI Taxonomy" id="1163745"/>
    <lineage>
        <taxon>Bacteria</taxon>
        <taxon>Pseudomonadati</taxon>
        <taxon>Campylobacterota</taxon>
        <taxon>Epsilonproteobacteria</taxon>
        <taxon>Campylobacterales</taxon>
        <taxon>Helicobacteraceae</taxon>
        <taxon>Helicobacter</taxon>
    </lineage>
</organism>
<sequence length="784" mass="87704">MKNLRTNLTRLSKNTALILASLFAECEAHLKDGFFVEAGFETGELQANQRERVLFLESNSSNSHSLLNQGLNSSTQKNHENKTQNGTQSTKSEKPQAVVSSSSDNMQGDEPKADETPKKEEKPTPKYPTLKANANIEELSKTPKEIKTATGTTTELFTDSNITSPSRKVSTTAPVKITLPKNKETTSNFATTNTTNTQNTQNTQQVSIQNYLPYDLNNVDVYVKYTDNSTKQDDNALTTDNAKSDAQGIQIDHNKEHYKLVKIATIDKLGGFKEITLNSSEFPDLQKYFNGNIDPQDFIMKAGTGTNGSTDANTERILKAVNSITTDISGVFNDSSSGKGWWCNTDNCFAKITKQDAQNFSNALLNLAYVLDSSTWEEAIKNAKFEFHDDGKIIPKDEIIKKFRSDTSNLILKILTSDPKNHTQGLGGRGLLALQSKFIDPTQVDFQRNFKHCDSNVDTKDYLWNRKQAAECGTKYRDFGSLLHEYAHIKGYARTYNHRGNMTHWYSDGFPSVTTEAWFELGASGKLPIYYDSAGKNAIQPTIQSSPGKRPEHKAKDPYYQSPVTAQASVVSHYLQTPNTQNTAESSINSSLSSMFKEHLNNAFATLSNQLNNNNSLNNTTSQTLKAPMLGFNAMLGYQQYFNDYIGLSYYGFFNYNNANLKGALNQVSQLGLGVGSNLLLDFYTSYDNNSVRNVFGIFGGFRGLWNNYKSNGLIRLNKNIGNIHFTTGINYRYKHSKFSIGLGIPLMKQNIKARLLQETTISEVELNETPKNMHIYFNYGWVF</sequence>
<dbReference type="InterPro" id="IPR002718">
    <property type="entry name" value="OMP_Helicobacter"/>
</dbReference>
<feature type="compositionally biased region" description="Basic and acidic residues" evidence="1">
    <location>
        <begin position="109"/>
        <end position="124"/>
    </location>
</feature>
<evidence type="ECO:0000313" key="2">
    <source>
        <dbReference type="EMBL" id="AFI06119.1"/>
    </source>
</evidence>
<dbReference type="Proteomes" id="UP000005013">
    <property type="component" value="Chromosome"/>
</dbReference>